<proteinExistence type="predicted"/>
<name>A0A131Z8X2_RHIAP</name>
<dbReference type="EMBL" id="GEDV01000813">
    <property type="protein sequence ID" value="JAP87744.1"/>
    <property type="molecule type" value="Transcribed_RNA"/>
</dbReference>
<accession>A0A131Z8X2</accession>
<reference evidence="1" key="1">
    <citation type="journal article" date="2016" name="Ticks Tick Borne Dis.">
        <title>De novo assembly and annotation of the salivary gland transcriptome of Rhipicephalus appendiculatus male and female ticks during blood feeding.</title>
        <authorList>
            <person name="de Castro M.H."/>
            <person name="de Klerk D."/>
            <person name="Pienaar R."/>
            <person name="Latif A.A."/>
            <person name="Rees D.J."/>
            <person name="Mans B.J."/>
        </authorList>
    </citation>
    <scope>NUCLEOTIDE SEQUENCE</scope>
    <source>
        <tissue evidence="1">Salivary glands</tissue>
    </source>
</reference>
<organism evidence="1">
    <name type="scientific">Rhipicephalus appendiculatus</name>
    <name type="common">Brown ear tick</name>
    <dbReference type="NCBI Taxonomy" id="34631"/>
    <lineage>
        <taxon>Eukaryota</taxon>
        <taxon>Metazoa</taxon>
        <taxon>Ecdysozoa</taxon>
        <taxon>Arthropoda</taxon>
        <taxon>Chelicerata</taxon>
        <taxon>Arachnida</taxon>
        <taxon>Acari</taxon>
        <taxon>Parasitiformes</taxon>
        <taxon>Ixodida</taxon>
        <taxon>Ixodoidea</taxon>
        <taxon>Ixodidae</taxon>
        <taxon>Rhipicephalinae</taxon>
        <taxon>Rhipicephalus</taxon>
        <taxon>Rhipicephalus</taxon>
    </lineage>
</organism>
<sequence>HGKMRQPDSNDCATDLTKCEFYYRESETGSGSCATCKCPHGQKKCHLIGNKCECIKGKYYMSGSDKCVQNEHDCMLVNPVKPTSSCIPCQCGNGRTSCPVAGSSCRCVNGRMVEPDRDVCAKDLTKCEFFKKSGGRSASQHQGLTRGAQTAYRKTDVVVV</sequence>
<protein>
    <submittedName>
        <fullName evidence="1">Uncharacterized protein</fullName>
    </submittedName>
</protein>
<feature type="non-terminal residue" evidence="1">
    <location>
        <position position="1"/>
    </location>
</feature>
<evidence type="ECO:0000313" key="1">
    <source>
        <dbReference type="EMBL" id="JAP87744.1"/>
    </source>
</evidence>
<dbReference type="AlphaFoldDB" id="A0A131Z8X2"/>